<dbReference type="InterPro" id="IPR010131">
    <property type="entry name" value="MdtP/NodT-like"/>
</dbReference>
<reference evidence="2 3" key="1">
    <citation type="submission" date="2016-10" db="EMBL/GenBank/DDBJ databases">
        <authorList>
            <person name="de Groot N.N."/>
        </authorList>
    </citation>
    <scope>NUCLEOTIDE SEQUENCE [LARGE SCALE GENOMIC DNA]</scope>
    <source>
        <strain evidence="2">1</strain>
    </source>
</reference>
<dbReference type="Pfam" id="PF02321">
    <property type="entry name" value="OEP"/>
    <property type="match status" value="2"/>
</dbReference>
<organism evidence="2 3">
    <name type="scientific">Nitrosomonas mobilis</name>
    <dbReference type="NCBI Taxonomy" id="51642"/>
    <lineage>
        <taxon>Bacteria</taxon>
        <taxon>Pseudomonadati</taxon>
        <taxon>Pseudomonadota</taxon>
        <taxon>Betaproteobacteria</taxon>
        <taxon>Nitrosomonadales</taxon>
        <taxon>Nitrosomonadaceae</taxon>
        <taxon>Nitrosomonas</taxon>
    </lineage>
</organism>
<evidence type="ECO:0000313" key="2">
    <source>
        <dbReference type="EMBL" id="SCZ87041.1"/>
    </source>
</evidence>
<proteinExistence type="inferred from homology"/>
<dbReference type="Proteomes" id="UP000198729">
    <property type="component" value="Unassembled WGS sequence"/>
</dbReference>
<dbReference type="PANTHER" id="PTHR30203:SF24">
    <property type="entry name" value="BLR4935 PROTEIN"/>
    <property type="match status" value="1"/>
</dbReference>
<dbReference type="Gene3D" id="1.20.1600.10">
    <property type="entry name" value="Outer membrane efflux proteins (OEP)"/>
    <property type="match status" value="1"/>
</dbReference>
<accession>A0A1G5SKH2</accession>
<evidence type="ECO:0000256" key="1">
    <source>
        <dbReference type="ARBA" id="ARBA00007613"/>
    </source>
</evidence>
<dbReference type="SUPFAM" id="SSF56954">
    <property type="entry name" value="Outer membrane efflux proteins (OEP)"/>
    <property type="match status" value="1"/>
</dbReference>
<evidence type="ECO:0000313" key="3">
    <source>
        <dbReference type="Proteomes" id="UP000198729"/>
    </source>
</evidence>
<dbReference type="RefSeq" id="WP_090288411.1">
    <property type="nucleotide sequence ID" value="NZ_FMWO01000102.1"/>
</dbReference>
<dbReference type="OrthoDB" id="9769048at2"/>
<protein>
    <submittedName>
        <fullName evidence="2">Heavy metal RND efflux outer membrane protein,CzcC family</fullName>
    </submittedName>
</protein>
<dbReference type="STRING" id="51642.NSMM_90008"/>
<name>A0A1G5SKH2_9PROT</name>
<comment type="similarity">
    <text evidence="1">Belongs to the outer membrane factor (OMF) (TC 1.B.17) family.</text>
</comment>
<gene>
    <name evidence="2" type="ORF">NSMM_90008</name>
</gene>
<keyword evidence="3" id="KW-1185">Reference proteome</keyword>
<dbReference type="PANTHER" id="PTHR30203">
    <property type="entry name" value="OUTER MEMBRANE CATION EFFLUX PROTEIN"/>
    <property type="match status" value="1"/>
</dbReference>
<dbReference type="InterPro" id="IPR003423">
    <property type="entry name" value="OMP_efflux"/>
</dbReference>
<dbReference type="GO" id="GO:0015562">
    <property type="term" value="F:efflux transmembrane transporter activity"/>
    <property type="evidence" value="ECO:0007669"/>
    <property type="project" value="InterPro"/>
</dbReference>
<dbReference type="AlphaFoldDB" id="A0A1G5SKH2"/>
<dbReference type="EMBL" id="FMWO01000102">
    <property type="protein sequence ID" value="SCZ87041.1"/>
    <property type="molecule type" value="Genomic_DNA"/>
</dbReference>
<sequence>MAAPFQKCTSNIFSIIPKRYVAVWLLGLLLPLDPQQASAGNHTHSPISQQESTLETIGPVTPLADLIAEALENNPEIQAALREREAARQRISPAEALDDPMLEAGVINAPLTSSPFNREDMTMKMIGLSQRFPFPGKRGLRKAVASKDAESTEYAWQETVNRVVRDLKVAYADLWLTLETTRLIEKNKLTLEGLLHLAEQHYAVGIGSQADALKAQTQVSRMQNELLKLARERPVIEAELIRTLGQSTYAATLNPAPPSIQSTALNLESLRETALAQRPQLLALQSLAARNQKALELARKDYYPDFDVRLSYGQRDSMLDGSRRPDMVTMTVAINLPLWRADKIEPRIAESLAMHHQALDLYQAQSNEIAANLRQQVATAEQNFKSIQLYRTTILPQARLTVESALAAYQVGQVDFLTLLDSQLAVFDYEINLVTTMANHVKALAQIDLLTGSAPYSSGRE</sequence>